<gene>
    <name evidence="9" type="ORF">ACEWY4_024908</name>
</gene>
<dbReference type="InterPro" id="IPR013320">
    <property type="entry name" value="ConA-like_dom_sf"/>
</dbReference>
<reference evidence="9 10" key="1">
    <citation type="submission" date="2024-09" db="EMBL/GenBank/DDBJ databases">
        <title>A chromosome-level genome assembly of Gray's grenadier anchovy, Coilia grayii.</title>
        <authorList>
            <person name="Fu Z."/>
        </authorList>
    </citation>
    <scope>NUCLEOTIDE SEQUENCE [LARGE SCALE GENOMIC DNA]</scope>
    <source>
        <strain evidence="9">G4</strain>
        <tissue evidence="9">Muscle</tissue>
    </source>
</reference>
<comment type="caution">
    <text evidence="9">The sequence shown here is derived from an EMBL/GenBank/DDBJ whole genome shotgun (WGS) entry which is preliminary data.</text>
</comment>
<sequence>MAARLKQNLSCPVCCEIFKDPVLLSCSHSVCKACLQQFWDSQRGSRECPVCRRAPEEWLPPNLALKNLCEAFSQDWQHVSCKLHKRKVELFCQQDQQLVCQMCRDSLLHKDHSFRSVSEAAIDVKEELMFKLQERLKAFERAKAVCDETAEYIKTQAQHTERQIQEEFAKLHHFLFDEEAARIAALREEEEQKSRTMKRTIEKMSREISSLTDTIRATEEEMEVDDITFLQNYKSTVQRAQCTLQDPETVSGALIAVAKHLGNLKFRVWEKMQEIVQYTPVTLDPNSAADTLILSEDLTGVRGTDENQQLPDNPERFDEYANILGSEGFDSGTHSWDVEVGENTWWFLGVMAESLPRKGDFNAMSGRWYICYDDGKYGAESPPLPAALIAVTQKLRRIRVQLDWDGGMLSFSDPDTNTHLYTIRHTFTERVFPYFATGCKLSPLKILPGKISVTVGQREGLSSGPSRRQFY</sequence>
<organism evidence="9 10">
    <name type="scientific">Coilia grayii</name>
    <name type="common">Gray's grenadier anchovy</name>
    <dbReference type="NCBI Taxonomy" id="363190"/>
    <lineage>
        <taxon>Eukaryota</taxon>
        <taxon>Metazoa</taxon>
        <taxon>Chordata</taxon>
        <taxon>Craniata</taxon>
        <taxon>Vertebrata</taxon>
        <taxon>Euteleostomi</taxon>
        <taxon>Actinopterygii</taxon>
        <taxon>Neopterygii</taxon>
        <taxon>Teleostei</taxon>
        <taxon>Clupei</taxon>
        <taxon>Clupeiformes</taxon>
        <taxon>Clupeoidei</taxon>
        <taxon>Engraulidae</taxon>
        <taxon>Coilinae</taxon>
        <taxon>Coilia</taxon>
    </lineage>
</organism>
<evidence type="ECO:0000313" key="9">
    <source>
        <dbReference type="EMBL" id="KAL2079164.1"/>
    </source>
</evidence>
<dbReference type="EMBL" id="JBHFQA010000022">
    <property type="protein sequence ID" value="KAL2079164.1"/>
    <property type="molecule type" value="Genomic_DNA"/>
</dbReference>
<dbReference type="PROSITE" id="PS50188">
    <property type="entry name" value="B302_SPRY"/>
    <property type="match status" value="1"/>
</dbReference>
<dbReference type="SUPFAM" id="SSF49899">
    <property type="entry name" value="Concanavalin A-like lectins/glucanases"/>
    <property type="match status" value="1"/>
</dbReference>
<dbReference type="Pfam" id="PF13445">
    <property type="entry name" value="zf-RING_UBOX"/>
    <property type="match status" value="1"/>
</dbReference>
<proteinExistence type="predicted"/>
<dbReference type="Gene3D" id="3.30.40.10">
    <property type="entry name" value="Zinc/RING finger domain, C3HC4 (zinc finger)"/>
    <property type="match status" value="1"/>
</dbReference>
<accession>A0ABD1IX39</accession>
<dbReference type="PROSITE" id="PS00518">
    <property type="entry name" value="ZF_RING_1"/>
    <property type="match status" value="1"/>
</dbReference>
<dbReference type="InterPro" id="IPR001870">
    <property type="entry name" value="B30.2/SPRY"/>
</dbReference>
<dbReference type="InterPro" id="IPR003877">
    <property type="entry name" value="SPRY_dom"/>
</dbReference>
<dbReference type="InterPro" id="IPR050143">
    <property type="entry name" value="TRIM/RBCC"/>
</dbReference>
<dbReference type="InterPro" id="IPR001841">
    <property type="entry name" value="Znf_RING"/>
</dbReference>
<evidence type="ECO:0000259" key="6">
    <source>
        <dbReference type="PROSITE" id="PS50089"/>
    </source>
</evidence>
<evidence type="ECO:0000313" key="10">
    <source>
        <dbReference type="Proteomes" id="UP001591681"/>
    </source>
</evidence>
<dbReference type="SMART" id="SM00184">
    <property type="entry name" value="RING"/>
    <property type="match status" value="1"/>
</dbReference>
<keyword evidence="1" id="KW-0479">Metal-binding</keyword>
<dbReference type="SUPFAM" id="SSF57850">
    <property type="entry name" value="RING/U-box"/>
    <property type="match status" value="1"/>
</dbReference>
<feature type="domain" description="B box-type" evidence="7">
    <location>
        <begin position="76"/>
        <end position="117"/>
    </location>
</feature>
<evidence type="ECO:0000256" key="4">
    <source>
        <dbReference type="PROSITE-ProRule" id="PRU00024"/>
    </source>
</evidence>
<keyword evidence="2 4" id="KW-0863">Zinc-finger</keyword>
<dbReference type="InterPro" id="IPR043136">
    <property type="entry name" value="B30.2/SPRY_sf"/>
</dbReference>
<name>A0ABD1IX39_9TELE</name>
<dbReference type="SMART" id="SM00449">
    <property type="entry name" value="SPRY"/>
    <property type="match status" value="1"/>
</dbReference>
<keyword evidence="5" id="KW-0175">Coiled coil</keyword>
<dbReference type="Pfam" id="PF00622">
    <property type="entry name" value="SPRY"/>
    <property type="match status" value="1"/>
</dbReference>
<dbReference type="PRINTS" id="PR01407">
    <property type="entry name" value="BUTYPHLNCDUF"/>
</dbReference>
<dbReference type="SUPFAM" id="SSF57845">
    <property type="entry name" value="B-box zinc-binding domain"/>
    <property type="match status" value="1"/>
</dbReference>
<evidence type="ECO:0000259" key="7">
    <source>
        <dbReference type="PROSITE" id="PS50119"/>
    </source>
</evidence>
<dbReference type="Gene3D" id="3.30.160.60">
    <property type="entry name" value="Classic Zinc Finger"/>
    <property type="match status" value="1"/>
</dbReference>
<dbReference type="Gene3D" id="2.60.120.920">
    <property type="match status" value="1"/>
</dbReference>
<evidence type="ECO:0000259" key="8">
    <source>
        <dbReference type="PROSITE" id="PS50188"/>
    </source>
</evidence>
<evidence type="ECO:0000256" key="2">
    <source>
        <dbReference type="ARBA" id="ARBA00022771"/>
    </source>
</evidence>
<dbReference type="InterPro" id="IPR003879">
    <property type="entry name" value="Butyrophylin_SPRY"/>
</dbReference>
<dbReference type="Pfam" id="PF13765">
    <property type="entry name" value="PRY"/>
    <property type="match status" value="1"/>
</dbReference>
<protein>
    <submittedName>
        <fullName evidence="9">Uncharacterized protein</fullName>
    </submittedName>
</protein>
<dbReference type="InterPro" id="IPR000315">
    <property type="entry name" value="Znf_B-box"/>
</dbReference>
<dbReference type="PROSITE" id="PS50089">
    <property type="entry name" value="ZF_RING_2"/>
    <property type="match status" value="1"/>
</dbReference>
<evidence type="ECO:0000256" key="5">
    <source>
        <dbReference type="SAM" id="Coils"/>
    </source>
</evidence>
<dbReference type="SMART" id="SM00589">
    <property type="entry name" value="PRY"/>
    <property type="match status" value="1"/>
</dbReference>
<keyword evidence="10" id="KW-1185">Reference proteome</keyword>
<dbReference type="CDD" id="cd12893">
    <property type="entry name" value="SPRY_PRY_TRIM35"/>
    <property type="match status" value="1"/>
</dbReference>
<evidence type="ECO:0000256" key="3">
    <source>
        <dbReference type="ARBA" id="ARBA00022833"/>
    </source>
</evidence>
<dbReference type="InterPro" id="IPR006574">
    <property type="entry name" value="PRY"/>
</dbReference>
<dbReference type="Proteomes" id="UP001591681">
    <property type="component" value="Unassembled WGS sequence"/>
</dbReference>
<feature type="domain" description="RING-type" evidence="6">
    <location>
        <begin position="11"/>
        <end position="52"/>
    </location>
</feature>
<dbReference type="InterPro" id="IPR027370">
    <property type="entry name" value="Znf-RING_euk"/>
</dbReference>
<dbReference type="AlphaFoldDB" id="A0ABD1IX39"/>
<keyword evidence="3" id="KW-0862">Zinc</keyword>
<dbReference type="InterPro" id="IPR013083">
    <property type="entry name" value="Znf_RING/FYVE/PHD"/>
</dbReference>
<feature type="domain" description="B30.2/SPRY" evidence="8">
    <location>
        <begin position="261"/>
        <end position="453"/>
    </location>
</feature>
<evidence type="ECO:0000256" key="1">
    <source>
        <dbReference type="ARBA" id="ARBA00022723"/>
    </source>
</evidence>
<feature type="coiled-coil region" evidence="5">
    <location>
        <begin position="183"/>
        <end position="221"/>
    </location>
</feature>
<dbReference type="InterPro" id="IPR017907">
    <property type="entry name" value="Znf_RING_CS"/>
</dbReference>
<dbReference type="GO" id="GO:0008270">
    <property type="term" value="F:zinc ion binding"/>
    <property type="evidence" value="ECO:0007669"/>
    <property type="project" value="UniProtKB-KW"/>
</dbReference>
<dbReference type="PANTHER" id="PTHR24103">
    <property type="entry name" value="E3 UBIQUITIN-PROTEIN LIGASE TRIM"/>
    <property type="match status" value="1"/>
</dbReference>
<dbReference type="SMART" id="SM00336">
    <property type="entry name" value="BBOX"/>
    <property type="match status" value="1"/>
</dbReference>
<dbReference type="Pfam" id="PF00643">
    <property type="entry name" value="zf-B_box"/>
    <property type="match status" value="1"/>
</dbReference>
<dbReference type="PROSITE" id="PS50119">
    <property type="entry name" value="ZF_BBOX"/>
    <property type="match status" value="1"/>
</dbReference>